<protein>
    <recommendedName>
        <fullName evidence="4">XRRM domain-containing protein</fullName>
    </recommendedName>
</protein>
<feature type="region of interest" description="Disordered" evidence="3">
    <location>
        <begin position="63"/>
        <end position="84"/>
    </location>
</feature>
<keyword evidence="6" id="KW-1185">Reference proteome</keyword>
<dbReference type="InterPro" id="IPR014886">
    <property type="entry name" value="La_xRRM"/>
</dbReference>
<evidence type="ECO:0000256" key="2">
    <source>
        <dbReference type="PROSITE-ProRule" id="PRU01288"/>
    </source>
</evidence>
<gene>
    <name evidence="5" type="ORF">AMATHDRAFT_7056</name>
</gene>
<dbReference type="GO" id="GO:1904868">
    <property type="term" value="P:telomerase catalytic core complex assembly"/>
    <property type="evidence" value="ECO:0007669"/>
    <property type="project" value="InterPro"/>
</dbReference>
<sequence>MSSTLFSFIPRKVASRTQTNQKQNVVIERKDVTSGGQAKAQADIGTSLGTEASLHISTPSVLPAPPALEGVESNNAKGKGKGKEKATDGRRVVVKYTDIDCARLICLAFSDYALWLDPDLRRALDPGVSVQFEIPYVSLQRVLKKLNQSYGIELVDAPATTEMSLVKALRKYTDGLLDVRLLLSEPPEGWSRSSKSKDSGGGYEICRKDWTTTDVPSALYHSKGDWDERTLYIERIPVQYRSIPGVLQFITELLEEDPSSLHPLTRIQGVKLVKHHQDKPDQHPTFKDFCLVTFRDVDDAGLLLQRWPWNTRTRLIGKGGGAELREDIKEALRFGFRVLKKPDWEKLREEYLAYRTRLVQEIVEYEDREAMSGVGAVTFGKRVRDEANERGDKQQRTETAAKLTAESPYPYGCLLFVRNVHPETNKTTLRTLFSSVLQNELKVPGNGLDYVDYNKSMDTCHLRLAAPPHADVLLSYFDDTALVQAHGLDDKGIFSVDGKPIVVEKVLGRKEEVYWERVPEKVRKQAVQKAIMMQDGEGGNARNVGGNADTNKQKKRRTR</sequence>
<evidence type="ECO:0000313" key="5">
    <source>
        <dbReference type="EMBL" id="PFH47126.1"/>
    </source>
</evidence>
<keyword evidence="1 2" id="KW-0694">RNA-binding</keyword>
<dbReference type="InterPro" id="IPR045537">
    <property type="entry name" value="Lar7_xRRM"/>
</dbReference>
<reference evidence="5 6" key="1">
    <citation type="submission" date="2014-02" db="EMBL/GenBank/DDBJ databases">
        <title>Transposable element dynamics among asymbiotic and ectomycorrhizal Amanita fungi.</title>
        <authorList>
            <consortium name="DOE Joint Genome Institute"/>
            <person name="Hess J."/>
            <person name="Skrede I."/>
            <person name="Wolfe B."/>
            <person name="LaButti K."/>
            <person name="Ohm R.A."/>
            <person name="Grigoriev I.V."/>
            <person name="Pringle A."/>
        </authorList>
    </citation>
    <scope>NUCLEOTIDE SEQUENCE [LARGE SCALE GENOMIC DNA]</scope>
    <source>
        <strain evidence="5 6">SKay4041</strain>
    </source>
</reference>
<evidence type="ECO:0000256" key="1">
    <source>
        <dbReference type="ARBA" id="ARBA00022884"/>
    </source>
</evidence>
<dbReference type="GO" id="GO:1990904">
    <property type="term" value="C:ribonucleoprotein complex"/>
    <property type="evidence" value="ECO:0007669"/>
    <property type="project" value="UniProtKB-UniRule"/>
</dbReference>
<dbReference type="Gene3D" id="3.30.70.330">
    <property type="match status" value="1"/>
</dbReference>
<dbReference type="GO" id="GO:0070034">
    <property type="term" value="F:telomerase RNA binding"/>
    <property type="evidence" value="ECO:0007669"/>
    <property type="project" value="InterPro"/>
</dbReference>
<dbReference type="InterPro" id="IPR012677">
    <property type="entry name" value="Nucleotide-bd_a/b_plait_sf"/>
</dbReference>
<evidence type="ECO:0000259" key="4">
    <source>
        <dbReference type="PROSITE" id="PS51939"/>
    </source>
</evidence>
<dbReference type="OrthoDB" id="439993at2759"/>
<proteinExistence type="predicted"/>
<evidence type="ECO:0000313" key="6">
    <source>
        <dbReference type="Proteomes" id="UP000242287"/>
    </source>
</evidence>
<dbReference type="EMBL" id="KZ302132">
    <property type="protein sequence ID" value="PFH47126.1"/>
    <property type="molecule type" value="Genomic_DNA"/>
</dbReference>
<name>A0A2A9NH68_9AGAR</name>
<accession>A0A2A9NH68</accession>
<organism evidence="5 6">
    <name type="scientific">Amanita thiersii Skay4041</name>
    <dbReference type="NCBI Taxonomy" id="703135"/>
    <lineage>
        <taxon>Eukaryota</taxon>
        <taxon>Fungi</taxon>
        <taxon>Dikarya</taxon>
        <taxon>Basidiomycota</taxon>
        <taxon>Agaricomycotina</taxon>
        <taxon>Agaricomycetes</taxon>
        <taxon>Agaricomycetidae</taxon>
        <taxon>Agaricales</taxon>
        <taxon>Pluteineae</taxon>
        <taxon>Amanitaceae</taxon>
        <taxon>Amanita</taxon>
    </lineage>
</organism>
<feature type="domain" description="XRRM" evidence="4">
    <location>
        <begin position="408"/>
        <end position="548"/>
    </location>
</feature>
<dbReference type="PROSITE" id="PS51939">
    <property type="entry name" value="XRRM"/>
    <property type="match status" value="1"/>
</dbReference>
<feature type="region of interest" description="Disordered" evidence="3">
    <location>
        <begin position="534"/>
        <end position="559"/>
    </location>
</feature>
<dbReference type="STRING" id="703135.A0A2A9NH68"/>
<evidence type="ECO:0000256" key="3">
    <source>
        <dbReference type="SAM" id="MobiDB-lite"/>
    </source>
</evidence>
<dbReference type="Proteomes" id="UP000242287">
    <property type="component" value="Unassembled WGS sequence"/>
</dbReference>
<dbReference type="AlphaFoldDB" id="A0A2A9NH68"/>
<dbReference type="Pfam" id="PF19977">
    <property type="entry name" value="xRRM"/>
    <property type="match status" value="1"/>
</dbReference>